<dbReference type="GO" id="GO:0005829">
    <property type="term" value="C:cytosol"/>
    <property type="evidence" value="ECO:0007669"/>
    <property type="project" value="TreeGrafter"/>
</dbReference>
<accession>A0A9P1DX07</accession>
<dbReference type="GO" id="GO:0006457">
    <property type="term" value="P:protein folding"/>
    <property type="evidence" value="ECO:0007669"/>
    <property type="project" value="InterPro"/>
</dbReference>
<dbReference type="PANTHER" id="PTHR24078:SF522">
    <property type="entry name" value="DNAJ CHAPERONE C-TERMINAL DOMAIN-CONTAINING PROTEIN"/>
    <property type="match status" value="1"/>
</dbReference>
<dbReference type="FunFam" id="2.60.260.20:FF:000015">
    <property type="entry name" value="Heat shock protein 40"/>
    <property type="match status" value="1"/>
</dbReference>
<evidence type="ECO:0000313" key="4">
    <source>
        <dbReference type="EMBL" id="CAH9058551.1"/>
    </source>
</evidence>
<protein>
    <recommendedName>
        <fullName evidence="3">Chaperone DnaJ C-terminal domain-containing protein</fullName>
    </recommendedName>
</protein>
<proteinExistence type="predicted"/>
<dbReference type="SUPFAM" id="SSF49493">
    <property type="entry name" value="HSP40/DnaJ peptide-binding domain"/>
    <property type="match status" value="2"/>
</dbReference>
<dbReference type="FunFam" id="2.60.260.20:FF:000013">
    <property type="entry name" value="DnaJ subfamily B member 11"/>
    <property type="match status" value="1"/>
</dbReference>
<dbReference type="CDD" id="cd10747">
    <property type="entry name" value="DnaJ_C"/>
    <property type="match status" value="1"/>
</dbReference>
<dbReference type="InterPro" id="IPR008971">
    <property type="entry name" value="HSP40/DnaJ_pept-bd"/>
</dbReference>
<evidence type="ECO:0000256" key="1">
    <source>
        <dbReference type="ARBA" id="ARBA00023186"/>
    </source>
</evidence>
<dbReference type="OrthoDB" id="550424at2759"/>
<name>A0A9P1DX07_CUSEU</name>
<dbReference type="InterPro" id="IPR002939">
    <property type="entry name" value="DnaJ_C"/>
</dbReference>
<dbReference type="AlphaFoldDB" id="A0A9P1DX07"/>
<organism evidence="4 5">
    <name type="scientific">Cuscuta europaea</name>
    <name type="common">European dodder</name>
    <dbReference type="NCBI Taxonomy" id="41803"/>
    <lineage>
        <taxon>Eukaryota</taxon>
        <taxon>Viridiplantae</taxon>
        <taxon>Streptophyta</taxon>
        <taxon>Embryophyta</taxon>
        <taxon>Tracheophyta</taxon>
        <taxon>Spermatophyta</taxon>
        <taxon>Magnoliopsida</taxon>
        <taxon>eudicotyledons</taxon>
        <taxon>Gunneridae</taxon>
        <taxon>Pentapetalae</taxon>
        <taxon>asterids</taxon>
        <taxon>lamiids</taxon>
        <taxon>Solanales</taxon>
        <taxon>Convolvulaceae</taxon>
        <taxon>Cuscuteae</taxon>
        <taxon>Cuscuta</taxon>
        <taxon>Cuscuta subgen. Cuscuta</taxon>
    </lineage>
</organism>
<dbReference type="Pfam" id="PF01556">
    <property type="entry name" value="DnaJ_C"/>
    <property type="match status" value="1"/>
</dbReference>
<feature type="domain" description="Chaperone DnaJ C-terminal" evidence="3">
    <location>
        <begin position="175"/>
        <end position="338"/>
    </location>
</feature>
<dbReference type="GO" id="GO:0051082">
    <property type="term" value="F:unfolded protein binding"/>
    <property type="evidence" value="ECO:0007669"/>
    <property type="project" value="InterPro"/>
</dbReference>
<sequence length="356" mass="40374">MGQHSQNSAKPSHSYKLFGIISKVTSLAEIYKAFSRKLHPADRSNKQRTSHRHQSNFISHDDSNPSIVRSQRQRDGEITPDREEKKRERSKEERDKPEEFVISSPKLLSRTTSRVAPTLSKSSSGGWPNFIDLYVHVKRSASVSSATSPMAFLSKTMSQRNINMAAAWRKPPPLEKKLECTLEELCFGCTKEVRITREINSNAGLIFQEEEYVTIKVKPGWRRGTKITFESKGDERGGTLPEDIIFLIEEKKHPLFKREGDDLELGVEVPLVQALTGCIVEVPTLGGKDMVTLNMEDEIIYPGFEKTVLGQGMPKYKDGQEGDHQRGDLRVRFRVVFPEMLSEEQRSQVLSILKDG</sequence>
<feature type="region of interest" description="Disordered" evidence="2">
    <location>
        <begin position="38"/>
        <end position="103"/>
    </location>
</feature>
<reference evidence="4" key="1">
    <citation type="submission" date="2022-07" db="EMBL/GenBank/DDBJ databases">
        <authorList>
            <person name="Macas J."/>
            <person name="Novak P."/>
            <person name="Neumann P."/>
        </authorList>
    </citation>
    <scope>NUCLEOTIDE SEQUENCE</scope>
</reference>
<comment type="caution">
    <text evidence="4">The sequence shown here is derived from an EMBL/GenBank/DDBJ whole genome shotgun (WGS) entry which is preliminary data.</text>
</comment>
<keyword evidence="1" id="KW-0143">Chaperone</keyword>
<dbReference type="PANTHER" id="PTHR24078">
    <property type="entry name" value="DNAJ HOMOLOG SUBFAMILY C MEMBER"/>
    <property type="match status" value="1"/>
</dbReference>
<dbReference type="GO" id="GO:0051087">
    <property type="term" value="F:protein-folding chaperone binding"/>
    <property type="evidence" value="ECO:0007669"/>
    <property type="project" value="TreeGrafter"/>
</dbReference>
<gene>
    <name evidence="4" type="ORF">CEURO_LOCUS1273</name>
</gene>
<dbReference type="EMBL" id="CAMAPE010000004">
    <property type="protein sequence ID" value="CAH9058551.1"/>
    <property type="molecule type" value="Genomic_DNA"/>
</dbReference>
<evidence type="ECO:0000256" key="2">
    <source>
        <dbReference type="SAM" id="MobiDB-lite"/>
    </source>
</evidence>
<evidence type="ECO:0000313" key="5">
    <source>
        <dbReference type="Proteomes" id="UP001152484"/>
    </source>
</evidence>
<feature type="compositionally biased region" description="Basic and acidic residues" evidence="2">
    <location>
        <begin position="72"/>
        <end position="99"/>
    </location>
</feature>
<dbReference type="InterPro" id="IPR051339">
    <property type="entry name" value="DnaJ_subfamily_B"/>
</dbReference>
<evidence type="ECO:0000259" key="3">
    <source>
        <dbReference type="Pfam" id="PF01556"/>
    </source>
</evidence>
<dbReference type="Gene3D" id="2.60.260.20">
    <property type="entry name" value="Urease metallochaperone UreE, N-terminal domain"/>
    <property type="match status" value="2"/>
</dbReference>
<dbReference type="Proteomes" id="UP001152484">
    <property type="component" value="Unassembled WGS sequence"/>
</dbReference>
<keyword evidence="5" id="KW-1185">Reference proteome</keyword>